<evidence type="ECO:0000313" key="2">
    <source>
        <dbReference type="Proteomes" id="UP000016927"/>
    </source>
</evidence>
<accession>R0M1G7</accession>
<dbReference type="VEuPathDB" id="MicrosporidiaDB:NBO_720g0002"/>
<dbReference type="EMBL" id="KB909627">
    <property type="protein sequence ID" value="EOB11854.1"/>
    <property type="molecule type" value="Genomic_DNA"/>
</dbReference>
<organism evidence="1 2">
    <name type="scientific">Nosema bombycis (strain CQ1 / CVCC 102059)</name>
    <name type="common">Microsporidian parasite</name>
    <name type="synonym">Pebrine of silkworm</name>
    <dbReference type="NCBI Taxonomy" id="578461"/>
    <lineage>
        <taxon>Eukaryota</taxon>
        <taxon>Fungi</taxon>
        <taxon>Fungi incertae sedis</taxon>
        <taxon>Microsporidia</taxon>
        <taxon>Nosematidae</taxon>
        <taxon>Nosema</taxon>
    </lineage>
</organism>
<dbReference type="Proteomes" id="UP000016927">
    <property type="component" value="Unassembled WGS sequence"/>
</dbReference>
<reference evidence="1 2" key="1">
    <citation type="journal article" date="2013" name="BMC Genomics">
        <title>Comparative genomics of parasitic silkworm microsporidia reveal an association between genome expansion and host adaptation.</title>
        <authorList>
            <person name="Pan G."/>
            <person name="Xu J."/>
            <person name="Li T."/>
            <person name="Xia Q."/>
            <person name="Liu S.L."/>
            <person name="Zhang G."/>
            <person name="Li S."/>
            <person name="Li C."/>
            <person name="Liu H."/>
            <person name="Yang L."/>
            <person name="Liu T."/>
            <person name="Zhang X."/>
            <person name="Wu Z."/>
            <person name="Fan W."/>
            <person name="Dang X."/>
            <person name="Xiang H."/>
            <person name="Tao M."/>
            <person name="Li Y."/>
            <person name="Hu J."/>
            <person name="Li Z."/>
            <person name="Lin L."/>
            <person name="Luo J."/>
            <person name="Geng L."/>
            <person name="Wang L."/>
            <person name="Long M."/>
            <person name="Wan Y."/>
            <person name="He N."/>
            <person name="Zhang Z."/>
            <person name="Lu C."/>
            <person name="Keeling P.J."/>
            <person name="Wang J."/>
            <person name="Xiang Z."/>
            <person name="Zhou Z."/>
        </authorList>
    </citation>
    <scope>NUCLEOTIDE SEQUENCE [LARGE SCALE GENOMIC DNA]</scope>
    <source>
        <strain evidence="2">CQ1 / CVCC 102059</strain>
    </source>
</reference>
<evidence type="ECO:0000313" key="1">
    <source>
        <dbReference type="EMBL" id="EOB11854.1"/>
    </source>
</evidence>
<dbReference type="HOGENOM" id="CLU_2097520_0_0_1"/>
<protein>
    <submittedName>
        <fullName evidence="1">Uncharacterized protein</fullName>
    </submittedName>
</protein>
<keyword evidence="2" id="KW-1185">Reference proteome</keyword>
<sequence>MLTNIYNTINKKTNSAFVLHPFFSPSPASFDYYHVRIVSGIEISFINIAEIGSFSAFDDNGVVSFKKDFDFWVCGRNKLYFISEILKTRNIRKIEVVSSDKKEIMRFDIKDFLKSD</sequence>
<dbReference type="AlphaFoldDB" id="R0M1G7"/>
<gene>
    <name evidence="1" type="ORF">NBO_720g0002</name>
</gene>
<proteinExistence type="predicted"/>
<name>R0M1G7_NOSB1</name>